<accession>A0A5B7DZG3</accession>
<evidence type="ECO:0000313" key="1">
    <source>
        <dbReference type="EMBL" id="MPC26477.1"/>
    </source>
</evidence>
<dbReference type="AlphaFoldDB" id="A0A5B7DZG3"/>
<sequence>MDCEGEGDRQQSPPELFAEKYSPKAVRSIKGDIILYTSTPAAGNARQKNERHKVKTKMKMRHLVQRDESARCYNLQGMSDITRCILLATAAIVARNDGCTGLKCHQSEEFSILCPLTDGPVIPRMSDAGDQLHHEQRSDITIPSAASPPCPPCPASSSIVLACRALHSLLHYHQHHNHYHLDAAWQAVTANLERDGEL</sequence>
<dbReference type="Proteomes" id="UP000324222">
    <property type="component" value="Unassembled WGS sequence"/>
</dbReference>
<dbReference type="EMBL" id="VSRR010001604">
    <property type="protein sequence ID" value="MPC26477.1"/>
    <property type="molecule type" value="Genomic_DNA"/>
</dbReference>
<name>A0A5B7DZG3_PORTR</name>
<comment type="caution">
    <text evidence="1">The sequence shown here is derived from an EMBL/GenBank/DDBJ whole genome shotgun (WGS) entry which is preliminary data.</text>
</comment>
<protein>
    <submittedName>
        <fullName evidence="1">Uncharacterized protein</fullName>
    </submittedName>
</protein>
<keyword evidence="2" id="KW-1185">Reference proteome</keyword>
<proteinExistence type="predicted"/>
<organism evidence="1 2">
    <name type="scientific">Portunus trituberculatus</name>
    <name type="common">Swimming crab</name>
    <name type="synonym">Neptunus trituberculatus</name>
    <dbReference type="NCBI Taxonomy" id="210409"/>
    <lineage>
        <taxon>Eukaryota</taxon>
        <taxon>Metazoa</taxon>
        <taxon>Ecdysozoa</taxon>
        <taxon>Arthropoda</taxon>
        <taxon>Crustacea</taxon>
        <taxon>Multicrustacea</taxon>
        <taxon>Malacostraca</taxon>
        <taxon>Eumalacostraca</taxon>
        <taxon>Eucarida</taxon>
        <taxon>Decapoda</taxon>
        <taxon>Pleocyemata</taxon>
        <taxon>Brachyura</taxon>
        <taxon>Eubrachyura</taxon>
        <taxon>Portunoidea</taxon>
        <taxon>Portunidae</taxon>
        <taxon>Portuninae</taxon>
        <taxon>Portunus</taxon>
    </lineage>
</organism>
<gene>
    <name evidence="1" type="ORF">E2C01_019617</name>
</gene>
<evidence type="ECO:0000313" key="2">
    <source>
        <dbReference type="Proteomes" id="UP000324222"/>
    </source>
</evidence>
<reference evidence="1" key="1">
    <citation type="submission" date="2019-05" db="EMBL/GenBank/DDBJ databases">
        <title>Another draft genome of Portunus trituberculatus and its Hox gene families provides insights of decapod evolution.</title>
        <authorList>
            <person name="Jeong J.-H."/>
            <person name="Song I."/>
            <person name="Kim S."/>
            <person name="Choi T."/>
            <person name="Kim D."/>
            <person name="Ryu S."/>
            <person name="Kim W."/>
        </authorList>
    </citation>
    <scope>NUCLEOTIDE SEQUENCE [LARGE SCALE GENOMIC DNA]</scope>
    <source>
        <tissue evidence="1">Muscle</tissue>
    </source>
</reference>